<dbReference type="GO" id="GO:0005524">
    <property type="term" value="F:ATP binding"/>
    <property type="evidence" value="ECO:0007669"/>
    <property type="project" value="UniProtKB-KW"/>
</dbReference>
<evidence type="ECO:0000256" key="3">
    <source>
        <dbReference type="ARBA" id="ARBA00022840"/>
    </source>
</evidence>
<organism evidence="5 6">
    <name type="scientific">Mycena rosella</name>
    <name type="common">Pink bonnet</name>
    <name type="synonym">Agaricus rosellus</name>
    <dbReference type="NCBI Taxonomy" id="1033263"/>
    <lineage>
        <taxon>Eukaryota</taxon>
        <taxon>Fungi</taxon>
        <taxon>Dikarya</taxon>
        <taxon>Basidiomycota</taxon>
        <taxon>Agaricomycotina</taxon>
        <taxon>Agaricomycetes</taxon>
        <taxon>Agaricomycetidae</taxon>
        <taxon>Agaricales</taxon>
        <taxon>Marasmiineae</taxon>
        <taxon>Mycenaceae</taxon>
        <taxon>Mycena</taxon>
    </lineage>
</organism>
<protein>
    <submittedName>
        <fullName evidence="5">Heat shock protein 70 family</fullName>
    </submittedName>
</protein>
<dbReference type="SUPFAM" id="SSF100920">
    <property type="entry name" value="Heat shock protein 70kD (HSP70), peptide-binding domain"/>
    <property type="match status" value="1"/>
</dbReference>
<evidence type="ECO:0000256" key="2">
    <source>
        <dbReference type="ARBA" id="ARBA00022741"/>
    </source>
</evidence>
<comment type="caution">
    <text evidence="5">The sequence shown here is derived from an EMBL/GenBank/DDBJ whole genome shotgun (WGS) entry which is preliminary data.</text>
</comment>
<keyword evidence="3 4" id="KW-0067">ATP-binding</keyword>
<name>A0AAD7GXK9_MYCRO</name>
<dbReference type="GO" id="GO:0140662">
    <property type="term" value="F:ATP-dependent protein folding chaperone"/>
    <property type="evidence" value="ECO:0007669"/>
    <property type="project" value="InterPro"/>
</dbReference>
<evidence type="ECO:0000256" key="4">
    <source>
        <dbReference type="RuleBase" id="RU003322"/>
    </source>
</evidence>
<dbReference type="Gene3D" id="3.30.420.40">
    <property type="match status" value="2"/>
</dbReference>
<keyword evidence="2 4" id="KW-0547">Nucleotide-binding</keyword>
<dbReference type="Gene3D" id="3.30.30.30">
    <property type="match status" value="1"/>
</dbReference>
<dbReference type="Proteomes" id="UP001221757">
    <property type="component" value="Unassembled WGS sequence"/>
</dbReference>
<dbReference type="Gene3D" id="3.90.640.10">
    <property type="entry name" value="Actin, Chain A, domain 4"/>
    <property type="match status" value="1"/>
</dbReference>
<dbReference type="InterPro" id="IPR013126">
    <property type="entry name" value="Hsp_70_fam"/>
</dbReference>
<dbReference type="Gene3D" id="2.60.34.10">
    <property type="entry name" value="Substrate Binding Domain Of DNAk, Chain A, domain 1"/>
    <property type="match status" value="1"/>
</dbReference>
<dbReference type="InterPro" id="IPR029047">
    <property type="entry name" value="HSP70_peptide-bd_sf"/>
</dbReference>
<evidence type="ECO:0000256" key="1">
    <source>
        <dbReference type="ARBA" id="ARBA00007381"/>
    </source>
</evidence>
<dbReference type="Pfam" id="PF00012">
    <property type="entry name" value="HSP70"/>
    <property type="match status" value="1"/>
</dbReference>
<evidence type="ECO:0000313" key="6">
    <source>
        <dbReference type="Proteomes" id="UP001221757"/>
    </source>
</evidence>
<dbReference type="EMBL" id="JARKIE010000005">
    <property type="protein sequence ID" value="KAJ7707365.1"/>
    <property type="molecule type" value="Genomic_DNA"/>
</dbReference>
<reference evidence="5" key="1">
    <citation type="submission" date="2023-03" db="EMBL/GenBank/DDBJ databases">
        <title>Massive genome expansion in bonnet fungi (Mycena s.s.) driven by repeated elements and novel gene families across ecological guilds.</title>
        <authorList>
            <consortium name="Lawrence Berkeley National Laboratory"/>
            <person name="Harder C.B."/>
            <person name="Miyauchi S."/>
            <person name="Viragh M."/>
            <person name="Kuo A."/>
            <person name="Thoen E."/>
            <person name="Andreopoulos B."/>
            <person name="Lu D."/>
            <person name="Skrede I."/>
            <person name="Drula E."/>
            <person name="Henrissat B."/>
            <person name="Morin E."/>
            <person name="Kohler A."/>
            <person name="Barry K."/>
            <person name="LaButti K."/>
            <person name="Morin E."/>
            <person name="Salamov A."/>
            <person name="Lipzen A."/>
            <person name="Mereny Z."/>
            <person name="Hegedus B."/>
            <person name="Baldrian P."/>
            <person name="Stursova M."/>
            <person name="Weitz H."/>
            <person name="Taylor A."/>
            <person name="Grigoriev I.V."/>
            <person name="Nagy L.G."/>
            <person name="Martin F."/>
            <person name="Kauserud H."/>
        </authorList>
    </citation>
    <scope>NUCLEOTIDE SEQUENCE</scope>
    <source>
        <strain evidence="5">CBHHK067</strain>
    </source>
</reference>
<dbReference type="AlphaFoldDB" id="A0AAD7GXK9"/>
<comment type="similarity">
    <text evidence="1 4">Belongs to the heat shock protein 70 family.</text>
</comment>
<accession>A0AAD7GXK9</accession>
<keyword evidence="5" id="KW-0346">Stress response</keyword>
<gene>
    <name evidence="5" type="ORF">B0H17DRAFT_1032499</name>
</gene>
<evidence type="ECO:0000313" key="5">
    <source>
        <dbReference type="EMBL" id="KAJ7707365.1"/>
    </source>
</evidence>
<dbReference type="InterPro" id="IPR043129">
    <property type="entry name" value="ATPase_NBD"/>
</dbReference>
<dbReference type="FunFam" id="3.30.420.40:FF:000028">
    <property type="entry name" value="heat shock 70 kDa protein-like"/>
    <property type="match status" value="1"/>
</dbReference>
<sequence length="527" mass="57212">MGSQEWPAALRKETPIITANVNGTVQTFNVTDVVSMVLRTLVGRAEAFHGQPITHAVLAVPAYFTDAHRAILHHSARLANLTLLRILTEPTATAIAYGLDHSQSASDEERVLVLDVGASASAALLEINDGVFDILARVRDRKAGGRALDERIAGYAQATHIRVSGKGREGILGEAQMTVLRGRAEEAKVALSTQCKVVIDVPTNDGTVFSVGLARDEFVAISTSVFEDVMQCVEEVLLEANVTASDVDHIILVGGSASIPRFSELLSKRFLGRPPLSAPHVRPEEAVVYGAALHTRHFTLPKEDDFICCVDITPLAFGIEVPDGVFAVVLPQNSLLPNSKTKSFNLTEGEIRVFVGHGQYTNDTYFLSSLELPKPFGGEVQVRFDVDQAGSLTVFATNSAGRSTSTVIQPSPESSAASARILAELEATASRDTARVQVQYASRVKFAAYRAELERFVASLPADHVDRRSADMLVDIIDATEVWMSENLYLVDVDALQEKMMSTEQLIRLGMFGFRLGISYDDSRTEL</sequence>
<dbReference type="PANTHER" id="PTHR19375">
    <property type="entry name" value="HEAT SHOCK PROTEIN 70KDA"/>
    <property type="match status" value="1"/>
</dbReference>
<proteinExistence type="inferred from homology"/>
<dbReference type="PRINTS" id="PR00301">
    <property type="entry name" value="HEATSHOCK70"/>
</dbReference>
<keyword evidence="6" id="KW-1185">Reference proteome</keyword>
<dbReference type="SUPFAM" id="SSF53067">
    <property type="entry name" value="Actin-like ATPase domain"/>
    <property type="match status" value="2"/>
</dbReference>